<reference evidence="1" key="1">
    <citation type="journal article" date="2015" name="Nature">
        <title>Complex archaea that bridge the gap between prokaryotes and eukaryotes.</title>
        <authorList>
            <person name="Spang A."/>
            <person name="Saw J.H."/>
            <person name="Jorgensen S.L."/>
            <person name="Zaremba-Niedzwiedzka K."/>
            <person name="Martijn J."/>
            <person name="Lind A.E."/>
            <person name="van Eijk R."/>
            <person name="Schleper C."/>
            <person name="Guy L."/>
            <person name="Ettema T.J."/>
        </authorList>
    </citation>
    <scope>NUCLEOTIDE SEQUENCE</scope>
</reference>
<dbReference type="AlphaFoldDB" id="A0A0F9U341"/>
<comment type="caution">
    <text evidence="1">The sequence shown here is derived from an EMBL/GenBank/DDBJ whole genome shotgun (WGS) entry which is preliminary data.</text>
</comment>
<proteinExistence type="predicted"/>
<evidence type="ECO:0000313" key="1">
    <source>
        <dbReference type="EMBL" id="KKN55741.1"/>
    </source>
</evidence>
<sequence>MNLVKIISTEIDDLTQRVSKFLRFGLNDVQTAIQTAPYGMDSNPIKGMIAVYGATSEKGKPVIIGYINKNQLADIGEARIFSTDENGVLKTFIWLKNDGIIEIGGDVDNMVRFSELKTAFNEMQSDVNTLKTAISGWTPIPNDGGAALKVALATWFAATLVENIDDSRIDQIKTL</sequence>
<accession>A0A0F9U341</accession>
<dbReference type="EMBL" id="LAZR01000874">
    <property type="protein sequence ID" value="KKN55741.1"/>
    <property type="molecule type" value="Genomic_DNA"/>
</dbReference>
<organism evidence="1">
    <name type="scientific">marine sediment metagenome</name>
    <dbReference type="NCBI Taxonomy" id="412755"/>
    <lineage>
        <taxon>unclassified sequences</taxon>
        <taxon>metagenomes</taxon>
        <taxon>ecological metagenomes</taxon>
    </lineage>
</organism>
<gene>
    <name evidence="1" type="ORF">LCGC14_0579510</name>
</gene>
<name>A0A0F9U341_9ZZZZ</name>
<protein>
    <submittedName>
        <fullName evidence="1">Uncharacterized protein</fullName>
    </submittedName>
</protein>